<reference evidence="8 9" key="1">
    <citation type="submission" date="2016-10" db="EMBL/GenBank/DDBJ databases">
        <title>Complete genome of the TMA-utilizing, human hosted archaeon Methanomethylophilus alvus Gen. nov, sp. nov., strain Mx-05, derived from a pure culture.</title>
        <authorList>
            <person name="Brugere J.-F."/>
            <person name="Ben Hania W."/>
            <person name="Chaudhary P.P."/>
            <person name="Gaci N."/>
            <person name="Borrel G."/>
            <person name="Cao Van Tuat L."/>
            <person name="Fardeau M.-L."/>
            <person name="Harris H.M.B."/>
            <person name="O'Toole P.W."/>
            <person name="Ollivier B."/>
        </authorList>
    </citation>
    <scope>NUCLEOTIDE SEQUENCE [LARGE SCALE GENOMIC DNA]</scope>
    <source>
        <strain evidence="8 9">Mx-05</strain>
    </source>
</reference>
<keyword evidence="6 7" id="KW-0472">Membrane</keyword>
<organism evidence="8 9">
    <name type="scientific">Methanomethylophilus alvi</name>
    <dbReference type="NCBI Taxonomy" id="1291540"/>
    <lineage>
        <taxon>Archaea</taxon>
        <taxon>Methanobacteriati</taxon>
        <taxon>Thermoplasmatota</taxon>
        <taxon>Thermoplasmata</taxon>
        <taxon>Methanomassiliicoccales</taxon>
        <taxon>Methanomethylophilaceae</taxon>
        <taxon>Methanomethylophilus</taxon>
    </lineage>
</organism>
<dbReference type="InterPro" id="IPR018584">
    <property type="entry name" value="GT87"/>
</dbReference>
<evidence type="ECO:0000313" key="8">
    <source>
        <dbReference type="EMBL" id="AYQ54273.1"/>
    </source>
</evidence>
<feature type="transmembrane region" description="Helical" evidence="7">
    <location>
        <begin position="310"/>
        <end position="327"/>
    </location>
</feature>
<evidence type="ECO:0000256" key="1">
    <source>
        <dbReference type="ARBA" id="ARBA00004651"/>
    </source>
</evidence>
<evidence type="ECO:0000256" key="3">
    <source>
        <dbReference type="ARBA" id="ARBA00022679"/>
    </source>
</evidence>
<sequence>MKSFLDMGDFSERNVLMLGMLILALLYCIYGLDCATSDVIVFYEISEKFLGGEIPYRDFSTGYPPLSLIFFMFPRLFTSDINTYAAIFAAVNTVMFFMTLYCLVKICSMRNINRTVVSVLFLLMVSLYYEAAIRKFDASVGLFVVLSIFLFLKRKYFWATTAAFAGAMIKIAPALLIPVFLIISIRCKECRKGVLASTALCAIIVLFAVTVLVIAGFDIGAITQFIESNSNRGFHQESTVAAVAMLIAKFGGPPFSMVESNYTYDVSAPLCDALVDIWTYVMIIAVILVLMIIAYAVSKKGVGETGEEQLKMIVAGTLATMIVFLLFSKVFSTQFILWIYPLIVLFAGYRNRCGTIVVCVLSVAMVLLSTSYLGNHNVWILLLRDSILAVFLFESMKYVLFREWSFKYVQFNKCEP</sequence>
<evidence type="ECO:0000313" key="9">
    <source>
        <dbReference type="Proteomes" id="UP000273278"/>
    </source>
</evidence>
<dbReference type="GO" id="GO:0016758">
    <property type="term" value="F:hexosyltransferase activity"/>
    <property type="evidence" value="ECO:0007669"/>
    <property type="project" value="InterPro"/>
</dbReference>
<feature type="transmembrane region" description="Helical" evidence="7">
    <location>
        <begin position="356"/>
        <end position="373"/>
    </location>
</feature>
<feature type="transmembrane region" description="Helical" evidence="7">
    <location>
        <begin position="379"/>
        <end position="400"/>
    </location>
</feature>
<name>A0A3G3IEN9_9ARCH</name>
<feature type="transmembrane region" description="Helical" evidence="7">
    <location>
        <begin position="164"/>
        <end position="183"/>
    </location>
</feature>
<keyword evidence="3" id="KW-0808">Transferase</keyword>
<proteinExistence type="predicted"/>
<dbReference type="EMBL" id="CP017686">
    <property type="protein sequence ID" value="AYQ54273.1"/>
    <property type="molecule type" value="Genomic_DNA"/>
</dbReference>
<evidence type="ECO:0000256" key="2">
    <source>
        <dbReference type="ARBA" id="ARBA00022475"/>
    </source>
</evidence>
<protein>
    <recommendedName>
        <fullName evidence="10">DUF2029 domain-containing protein</fullName>
    </recommendedName>
</protein>
<comment type="subcellular location">
    <subcellularLocation>
        <location evidence="1">Cell membrane</location>
        <topology evidence="1">Multi-pass membrane protein</topology>
    </subcellularLocation>
</comment>
<evidence type="ECO:0000256" key="7">
    <source>
        <dbReference type="SAM" id="Phobius"/>
    </source>
</evidence>
<dbReference type="Pfam" id="PF09594">
    <property type="entry name" value="GT87"/>
    <property type="match status" value="1"/>
</dbReference>
<gene>
    <name evidence="8" type="ORF">BKD89_00360</name>
</gene>
<keyword evidence="4 7" id="KW-0812">Transmembrane</keyword>
<feature type="transmembrane region" description="Helical" evidence="7">
    <location>
        <begin position="111"/>
        <end position="129"/>
    </location>
</feature>
<feature type="transmembrane region" description="Helical" evidence="7">
    <location>
        <begin position="277"/>
        <end position="298"/>
    </location>
</feature>
<feature type="transmembrane region" description="Helical" evidence="7">
    <location>
        <begin position="333"/>
        <end position="349"/>
    </location>
</feature>
<dbReference type="Proteomes" id="UP000273278">
    <property type="component" value="Chromosome"/>
</dbReference>
<dbReference type="RefSeq" id="WP_015503984.1">
    <property type="nucleotide sequence ID" value="NZ_CAYAVP010000033.1"/>
</dbReference>
<dbReference type="AlphaFoldDB" id="A0A3G3IEN9"/>
<keyword evidence="5 7" id="KW-1133">Transmembrane helix</keyword>
<feature type="transmembrane region" description="Helical" evidence="7">
    <location>
        <begin position="81"/>
        <end position="104"/>
    </location>
</feature>
<evidence type="ECO:0000256" key="4">
    <source>
        <dbReference type="ARBA" id="ARBA00022692"/>
    </source>
</evidence>
<keyword evidence="2" id="KW-1003">Cell membrane</keyword>
<accession>A0A3G3IEN9</accession>
<evidence type="ECO:0008006" key="10">
    <source>
        <dbReference type="Google" id="ProtNLM"/>
    </source>
</evidence>
<dbReference type="GO" id="GO:0005886">
    <property type="term" value="C:plasma membrane"/>
    <property type="evidence" value="ECO:0007669"/>
    <property type="project" value="UniProtKB-SubCell"/>
</dbReference>
<evidence type="ECO:0000256" key="5">
    <source>
        <dbReference type="ARBA" id="ARBA00022989"/>
    </source>
</evidence>
<evidence type="ECO:0000256" key="6">
    <source>
        <dbReference type="ARBA" id="ARBA00023136"/>
    </source>
</evidence>
<feature type="transmembrane region" description="Helical" evidence="7">
    <location>
        <begin position="195"/>
        <end position="217"/>
    </location>
</feature>